<dbReference type="EMBL" id="MU839009">
    <property type="protein sequence ID" value="KAK1767154.1"/>
    <property type="molecule type" value="Genomic_DNA"/>
</dbReference>
<evidence type="ECO:0000313" key="2">
    <source>
        <dbReference type="Proteomes" id="UP001244011"/>
    </source>
</evidence>
<dbReference type="Proteomes" id="UP001244011">
    <property type="component" value="Unassembled WGS sequence"/>
</dbReference>
<gene>
    <name evidence="1" type="ORF">QBC33DRAFT_539377</name>
</gene>
<organism evidence="1 2">
    <name type="scientific">Phialemonium atrogriseum</name>
    <dbReference type="NCBI Taxonomy" id="1093897"/>
    <lineage>
        <taxon>Eukaryota</taxon>
        <taxon>Fungi</taxon>
        <taxon>Dikarya</taxon>
        <taxon>Ascomycota</taxon>
        <taxon>Pezizomycotina</taxon>
        <taxon>Sordariomycetes</taxon>
        <taxon>Sordariomycetidae</taxon>
        <taxon>Cephalothecales</taxon>
        <taxon>Cephalothecaceae</taxon>
        <taxon>Phialemonium</taxon>
    </lineage>
</organism>
<protein>
    <submittedName>
        <fullName evidence="1">Uncharacterized protein</fullName>
    </submittedName>
</protein>
<keyword evidence="2" id="KW-1185">Reference proteome</keyword>
<reference evidence="1" key="1">
    <citation type="submission" date="2023-06" db="EMBL/GenBank/DDBJ databases">
        <title>Genome-scale phylogeny and comparative genomics of the fungal order Sordariales.</title>
        <authorList>
            <consortium name="Lawrence Berkeley National Laboratory"/>
            <person name="Hensen N."/>
            <person name="Bonometti L."/>
            <person name="Westerberg I."/>
            <person name="Brannstrom I.O."/>
            <person name="Guillou S."/>
            <person name="Cros-Aarteil S."/>
            <person name="Calhoun S."/>
            <person name="Haridas S."/>
            <person name="Kuo A."/>
            <person name="Mondo S."/>
            <person name="Pangilinan J."/>
            <person name="Riley R."/>
            <person name="Labutti K."/>
            <person name="Andreopoulos B."/>
            <person name="Lipzen A."/>
            <person name="Chen C."/>
            <person name="Yanf M."/>
            <person name="Daum C."/>
            <person name="Ng V."/>
            <person name="Clum A."/>
            <person name="Steindorff A."/>
            <person name="Ohm R."/>
            <person name="Martin F."/>
            <person name="Silar P."/>
            <person name="Natvig D."/>
            <person name="Lalanne C."/>
            <person name="Gautier V."/>
            <person name="Ament-Velasquez S.L."/>
            <person name="Kruys A."/>
            <person name="Hutchinson M.I."/>
            <person name="Powell A.J."/>
            <person name="Barry K."/>
            <person name="Miller A.N."/>
            <person name="Grigoriev I.V."/>
            <person name="Debuchy R."/>
            <person name="Gladieux P."/>
            <person name="Thoren M.H."/>
            <person name="Johannesson H."/>
        </authorList>
    </citation>
    <scope>NUCLEOTIDE SEQUENCE</scope>
    <source>
        <strain evidence="1">8032-3</strain>
    </source>
</reference>
<proteinExistence type="predicted"/>
<evidence type="ECO:0000313" key="1">
    <source>
        <dbReference type="EMBL" id="KAK1767154.1"/>
    </source>
</evidence>
<dbReference type="RefSeq" id="XP_060283367.1">
    <property type="nucleotide sequence ID" value="XM_060427983.1"/>
</dbReference>
<comment type="caution">
    <text evidence="1">The sequence shown here is derived from an EMBL/GenBank/DDBJ whole genome shotgun (WGS) entry which is preliminary data.</text>
</comment>
<sequence length="370" mass="43183">MCIFHPPVCLVCDWREGFLFVPCEEFMSQTLQDHPNLDRHIPPGTHFHCPELRWPAFGGMKIHVCDHCMYEMSYLRTSQNGHFFNLVLKEVHRRVKTRGEAKKTNTPYIHRSLHEDFSQSNLHHDPDFMFPAEDGIPNFWTALMRKNGYKNILASLKAQIYLTELEEHARHDYWEVRADQADSSWLTVWIPLCNICNENATSIDEEDDIDQEIEFEPNASAWKTIQMIDPDLAENGYWFRISTGDIIKPCVTCRNKEEKFRDDVIDMLEITESCEWVQSLMLWLKQRPNKANICWNSGWCEGAQDPSASRGLISKLLRKQLIQEAEAIMDAKWEEMTTTPWDNFDLNPGCVHHYQKHHGIPPHTKPSGQA</sequence>
<name>A0AAJ0BZ56_9PEZI</name>
<accession>A0AAJ0BZ56</accession>
<dbReference type="GeneID" id="85311170"/>
<dbReference type="AlphaFoldDB" id="A0AAJ0BZ56"/>